<dbReference type="Proteomes" id="UP001235939">
    <property type="component" value="Chromosome X"/>
</dbReference>
<evidence type="ECO:0000313" key="1">
    <source>
        <dbReference type="EMBL" id="UYV84734.1"/>
    </source>
</evidence>
<dbReference type="Gene3D" id="3.10.10.10">
    <property type="entry name" value="HIV Type 1 Reverse Transcriptase, subunit A, domain 1"/>
    <property type="match status" value="1"/>
</dbReference>
<dbReference type="InterPro" id="IPR043502">
    <property type="entry name" value="DNA/RNA_pol_sf"/>
</dbReference>
<organism evidence="1 2">
    <name type="scientific">Cordylochernes scorpioides</name>
    <dbReference type="NCBI Taxonomy" id="51811"/>
    <lineage>
        <taxon>Eukaryota</taxon>
        <taxon>Metazoa</taxon>
        <taxon>Ecdysozoa</taxon>
        <taxon>Arthropoda</taxon>
        <taxon>Chelicerata</taxon>
        <taxon>Arachnida</taxon>
        <taxon>Pseudoscorpiones</taxon>
        <taxon>Cheliferoidea</taxon>
        <taxon>Chernetidae</taxon>
        <taxon>Cordylochernes</taxon>
    </lineage>
</organism>
<keyword evidence="2" id="KW-1185">Reference proteome</keyword>
<dbReference type="PANTHER" id="PTHR47331:SF1">
    <property type="entry name" value="GAG-LIKE PROTEIN"/>
    <property type="match status" value="1"/>
</dbReference>
<accession>A0ABY6LU02</accession>
<dbReference type="InterPro" id="IPR043128">
    <property type="entry name" value="Rev_trsase/Diguanyl_cyclase"/>
</dbReference>
<evidence type="ECO:0000313" key="2">
    <source>
        <dbReference type="Proteomes" id="UP001235939"/>
    </source>
</evidence>
<evidence type="ECO:0008006" key="3">
    <source>
        <dbReference type="Google" id="ProtNLM"/>
    </source>
</evidence>
<dbReference type="EMBL" id="CP092886">
    <property type="protein sequence ID" value="UYV84734.1"/>
    <property type="molecule type" value="Genomic_DNA"/>
</dbReference>
<proteinExistence type="predicted"/>
<name>A0ABY6LU02_9ARAC</name>
<dbReference type="InterPro" id="IPR036397">
    <property type="entry name" value="RNaseH_sf"/>
</dbReference>
<reference evidence="1 2" key="1">
    <citation type="submission" date="2022-03" db="EMBL/GenBank/DDBJ databases">
        <title>A chromosomal length assembly of Cordylochernes scorpioides.</title>
        <authorList>
            <person name="Zeh D."/>
            <person name="Zeh J."/>
        </authorList>
    </citation>
    <scope>NUCLEOTIDE SEQUENCE [LARGE SCALE GENOMIC DNA]</scope>
    <source>
        <strain evidence="1">IN4F17</strain>
        <tissue evidence="1">Whole Body</tissue>
    </source>
</reference>
<dbReference type="Gene3D" id="3.30.420.10">
    <property type="entry name" value="Ribonuclease H-like superfamily/Ribonuclease H"/>
    <property type="match status" value="1"/>
</dbReference>
<protein>
    <recommendedName>
        <fullName evidence="3">Reverse transcriptase domain-containing protein</fullName>
    </recommendedName>
</protein>
<dbReference type="Gene3D" id="3.30.70.270">
    <property type="match status" value="1"/>
</dbReference>
<gene>
    <name evidence="1" type="ORF">LAZ67_X003247</name>
</gene>
<dbReference type="PANTHER" id="PTHR47331">
    <property type="entry name" value="PHD-TYPE DOMAIN-CONTAINING PROTEIN"/>
    <property type="match status" value="1"/>
</dbReference>
<dbReference type="SUPFAM" id="SSF56672">
    <property type="entry name" value="DNA/RNA polymerases"/>
    <property type="match status" value="1"/>
</dbReference>
<sequence>MKWRKMILANRRITVREVDEDLNISIGSCHSIFINDLGMRRVAAKFVPKLLNCDQKQHRMNIANEMLDSVRDDPNLLQRIITGDEAWVYGYDVETKGQSSQWKLPHETRPKKARQVRSNVKVLLTVFFDCRDVVHHPPFSENEVKLTAFKFGKRKSPGPEGIDNTVVKALLGYRYLAYELNRIAAKACFACRLVDRKVWVAICFKGIPTVLRWDPPVLVYFGYCFYFFKSNTSSERPETSAQMVITLLTTQQRVTSLWELETIGIRDPTEVISEKEKNFLMQEKFREKICRDHDGRYLVSLPWKEGIGTIPNNLEMAKRRLVAMTQKLTQKGQFDPYDEVFRSWFRENLIEVVDGEDIKPIGHYLPHRPIYEYKVQSETTPIRPVYDASCKASKRSLSLNECLETGPNLIERLPEILIRFEEKKIGAIANIRKAFQTIGIDEKERDYLRFLWWDEQDPSKIRTLRHTRVVFGLTCSPFILAAVMKYHLESIEDYRKPVADVLKRSFYVDNLVFSVDEPDELERIREIANDIMDEVKMTLREWEYGAELVAIRVALRVCAEKNFSPDRLYSDCTSALVAINLVKGQLAHQIIQELEMITRVPELHWVRGHGLIEAMAAALQKFDIDPKQQLYTPKIVDIAAAVMEMHGYI</sequence>